<gene>
    <name evidence="1" type="ORF">PDJAM_G00244120</name>
</gene>
<accession>A0ACC5YI96</accession>
<reference evidence="1" key="1">
    <citation type="submission" date="2020-02" db="EMBL/GenBank/DDBJ databases">
        <title>Genome sequencing of the panga catfish, Pangasius djambal.</title>
        <authorList>
            <person name="Wen M."/>
            <person name="Zahm M."/>
            <person name="Roques C."/>
            <person name="Cabau C."/>
            <person name="Klopp C."/>
            <person name="Donnadieu C."/>
            <person name="Jouanno E."/>
            <person name="Avarre J.-C."/>
            <person name="Campet M."/>
            <person name="Ha T."/>
            <person name="Dugue R."/>
            <person name="Lampietro C."/>
            <person name="Louis A."/>
            <person name="Herpin A."/>
            <person name="Echchiki A."/>
            <person name="Berthelot C."/>
            <person name="Parey E."/>
            <person name="Roest-Crollius H."/>
            <person name="Braasch I."/>
            <person name="Postlethwait J.H."/>
            <person name="Bobe J."/>
            <person name="Montfort J."/>
            <person name="Bouchez O."/>
            <person name="Begum T."/>
            <person name="Schartl M."/>
            <person name="Gustiano R."/>
            <person name="Guiguen Y."/>
        </authorList>
    </citation>
    <scope>NUCLEOTIDE SEQUENCE</scope>
    <source>
        <strain evidence="1">Pdj_M5554</strain>
    </source>
</reference>
<protein>
    <submittedName>
        <fullName evidence="1">Uncharacterized protein</fullName>
    </submittedName>
</protein>
<dbReference type="Proteomes" id="UP000830395">
    <property type="component" value="Chromosome 8"/>
</dbReference>
<dbReference type="EMBL" id="CM040982">
    <property type="protein sequence ID" value="MCJ8735188.1"/>
    <property type="molecule type" value="Genomic_DNA"/>
</dbReference>
<organism evidence="1 2">
    <name type="scientific">Pangasius djambal</name>
    <dbReference type="NCBI Taxonomy" id="1691987"/>
    <lineage>
        <taxon>Eukaryota</taxon>
        <taxon>Metazoa</taxon>
        <taxon>Chordata</taxon>
        <taxon>Craniata</taxon>
        <taxon>Vertebrata</taxon>
        <taxon>Euteleostomi</taxon>
        <taxon>Actinopterygii</taxon>
        <taxon>Neopterygii</taxon>
        <taxon>Teleostei</taxon>
        <taxon>Ostariophysi</taxon>
        <taxon>Siluriformes</taxon>
        <taxon>Pangasiidae</taxon>
        <taxon>Pangasius</taxon>
    </lineage>
</organism>
<keyword evidence="2" id="KW-1185">Reference proteome</keyword>
<evidence type="ECO:0000313" key="1">
    <source>
        <dbReference type="EMBL" id="MCJ8735188.1"/>
    </source>
</evidence>
<proteinExistence type="predicted"/>
<comment type="caution">
    <text evidence="1">The sequence shown here is derived from an EMBL/GenBank/DDBJ whole genome shotgun (WGS) entry which is preliminary data.</text>
</comment>
<sequence length="842" mass="95700">MSKMSTEEMLAEIARLTCELHETTREKIQAAEYGLAVLEEKQALKQQYDELESEYDGVRQELDQLREAFGQAHSNQRKVAADGESREESLLQESACKEAYYEQRVQELQAELRQSRNALTNAQSESERLSTITQELRENSQMVELQRSRLRDDIKEYKFREARLLQDYSELEEENIALQKHVSVLKQSQVEFEGLKHEIRRLEEDTQFLNSQLEDAIRLKEIAEKQLGEALETIKTEREQKAAMRKELSQYMNIGDSMYHNSLSISLDGLKFSEDVMIEPNNDDPIHGYENGFDKIPDAEDNRMSTPKKDQLFHPAPSLVDDLLSELNLSEIQKLKQQLVQVEREKVTLLSTLQDSQKQLEQAHGALSEEHEKVSRLTENLNAMRKLHASKERQSALDNEKERDSNEDSDYYEVDINGPEILECKYKVAVSEVGHLKEELKTLKSEYSTCRSQLEEERSRLESQVASLRSELSTLECSSRAEREQLARMEKELRRASEAAGESQGSLSVAQDELATFSEELANLYHHVCMCNNETPSRVMLDFYREGKANAGTNSSNRGSPEGRGRRSPILLTRGLFPTPEAESPSPVSSPVADPRKEPMNIYNLVAIIRDQIRHLQLAVDRSTELSRQRLASAELGSSADRDHEASVEEILKLKSLLSTKREQIATLRTVLKANKQTAEVALANLKSKYENEKAMVTETMMKLRNELKALKEDAATFSSLRAMFATRCDEYVTQLDEMQRQLAAAEDEKKTLNSLLRMAIQQKLALTQRLEDLEFDNEQSRRGGANSRTKSASSRAKAANNPTQSHVSPPLAATCGGRGEPNGLLGMPVVFCSEKYKIYCE</sequence>
<evidence type="ECO:0000313" key="2">
    <source>
        <dbReference type="Proteomes" id="UP000830395"/>
    </source>
</evidence>
<name>A0ACC5YI96_9TELE</name>